<comment type="caution">
    <text evidence="2">The sequence shown here is derived from an EMBL/GenBank/DDBJ whole genome shotgun (WGS) entry which is preliminary data.</text>
</comment>
<dbReference type="InterPro" id="IPR043504">
    <property type="entry name" value="Peptidase_S1_PA_chymotrypsin"/>
</dbReference>
<evidence type="ECO:0000256" key="1">
    <source>
        <dbReference type="SAM" id="SignalP"/>
    </source>
</evidence>
<protein>
    <submittedName>
        <fullName evidence="2">S1 family peptidase</fullName>
    </submittedName>
</protein>
<evidence type="ECO:0000313" key="2">
    <source>
        <dbReference type="EMBL" id="MEI5685662.1"/>
    </source>
</evidence>
<dbReference type="InterPro" id="IPR009003">
    <property type="entry name" value="Peptidase_S1_PA"/>
</dbReference>
<reference evidence="2 3" key="1">
    <citation type="journal article" date="2013" name="Int. J. Syst. Evol. Microbiol.">
        <title>Sphingomonas kyungheensis sp. nov., a bacterium with ginsenoside-converting activity isolated from soil of a ginseng field.</title>
        <authorList>
            <person name="Son H.M."/>
            <person name="Yang J.E."/>
            <person name="Park Y."/>
            <person name="Han C.K."/>
            <person name="Kim S.G."/>
            <person name="Kook M."/>
            <person name="Yi T.H."/>
        </authorList>
    </citation>
    <scope>NUCLEOTIDE SEQUENCE [LARGE SCALE GENOMIC DNA]</scope>
    <source>
        <strain evidence="2 3">LMG 26582</strain>
    </source>
</reference>
<dbReference type="EMBL" id="JBBBDM010000001">
    <property type="protein sequence ID" value="MEI5685662.1"/>
    <property type="molecule type" value="Genomic_DNA"/>
</dbReference>
<organism evidence="2 3">
    <name type="scientific">Sphingomonas kyungheensis</name>
    <dbReference type="NCBI Taxonomy" id="1069987"/>
    <lineage>
        <taxon>Bacteria</taxon>
        <taxon>Pseudomonadati</taxon>
        <taxon>Pseudomonadota</taxon>
        <taxon>Alphaproteobacteria</taxon>
        <taxon>Sphingomonadales</taxon>
        <taxon>Sphingomonadaceae</taxon>
        <taxon>Sphingomonas</taxon>
    </lineage>
</organism>
<feature type="chain" id="PRO_5047338745" evidence="1">
    <location>
        <begin position="22"/>
        <end position="414"/>
    </location>
</feature>
<accession>A0ABU8GXR0</accession>
<dbReference type="SUPFAM" id="SSF50494">
    <property type="entry name" value="Trypsin-like serine proteases"/>
    <property type="match status" value="1"/>
</dbReference>
<dbReference type="Proteomes" id="UP001367771">
    <property type="component" value="Unassembled WGS sequence"/>
</dbReference>
<name>A0ABU8GXR0_9SPHN</name>
<keyword evidence="1" id="KW-0732">Signal</keyword>
<evidence type="ECO:0000313" key="3">
    <source>
        <dbReference type="Proteomes" id="UP001367771"/>
    </source>
</evidence>
<gene>
    <name evidence="2" type="ORF">V8201_01075</name>
</gene>
<keyword evidence="3" id="KW-1185">Reference proteome</keyword>
<dbReference type="Gene3D" id="2.40.10.10">
    <property type="entry name" value="Trypsin-like serine proteases"/>
    <property type="match status" value="2"/>
</dbReference>
<feature type="signal peptide" evidence="1">
    <location>
        <begin position="1"/>
        <end position="21"/>
    </location>
</feature>
<sequence length="414" mass="42659">MGRWLGMIIGAAGLAAGSPLAAQTLVAPPPVVAPVESLDAAIAQDAAAVADRLGLPVDEAERQLRLQVASAPVTDAIADEFAARLTGIALVHRPEFSIVVTLTGTAAEPERIIDLNGTPVRISFSTGAAATHTGLVQAIGAYQAAIRASLLSPPGLGIDQRSGELVAVVSTRDVAREGAEPLAARLAALTQVPVRLRVVDQPALDMGGIQGGTRVVGQVPGDSHRYLCTAGFVVTDGTRTGIATAAHCPDALRARDAAGIEQDLPFVGQWGWGHQDVQINASAVPLAPLFYADSARTVSRPVGDARSRAGTRAGDIVCHRGERTGYSCSEVELTDFAPAGDLCGGACLPTWTTVAGPVCRSGDSGSPVFLGDTAYGILKGGSYRADGSCAFYFYMSTDFLPTGWRLLTAPIASP</sequence>
<proteinExistence type="predicted"/>
<dbReference type="RefSeq" id="WP_235199518.1">
    <property type="nucleotide sequence ID" value="NZ_JBBBDM010000001.1"/>
</dbReference>